<dbReference type="EMBL" id="CAJOAY010017894">
    <property type="protein sequence ID" value="CAF4315460.1"/>
    <property type="molecule type" value="Genomic_DNA"/>
</dbReference>
<name>A0A820IW69_9BILA</name>
<feature type="non-terminal residue" evidence="2">
    <location>
        <position position="1"/>
    </location>
</feature>
<evidence type="ECO:0000313" key="2">
    <source>
        <dbReference type="EMBL" id="CAF4315460.1"/>
    </source>
</evidence>
<feature type="region of interest" description="Disordered" evidence="1">
    <location>
        <begin position="25"/>
        <end position="74"/>
    </location>
</feature>
<comment type="caution">
    <text evidence="2">The sequence shown here is derived from an EMBL/GenBank/DDBJ whole genome shotgun (WGS) entry which is preliminary data.</text>
</comment>
<dbReference type="PANTHER" id="PTHR22538:SF0">
    <property type="entry name" value="CILIA- AND FLAGELLA-ASSOCIATED PROTEIN 74"/>
    <property type="match status" value="1"/>
</dbReference>
<organism evidence="2 3">
    <name type="scientific">Adineta steineri</name>
    <dbReference type="NCBI Taxonomy" id="433720"/>
    <lineage>
        <taxon>Eukaryota</taxon>
        <taxon>Metazoa</taxon>
        <taxon>Spiralia</taxon>
        <taxon>Gnathifera</taxon>
        <taxon>Rotifera</taxon>
        <taxon>Eurotatoria</taxon>
        <taxon>Bdelloidea</taxon>
        <taxon>Adinetida</taxon>
        <taxon>Adinetidae</taxon>
        <taxon>Adineta</taxon>
    </lineage>
</organism>
<evidence type="ECO:0000313" key="3">
    <source>
        <dbReference type="Proteomes" id="UP000663881"/>
    </source>
</evidence>
<feature type="compositionally biased region" description="Polar residues" evidence="1">
    <location>
        <begin position="64"/>
        <end position="74"/>
    </location>
</feature>
<dbReference type="Proteomes" id="UP000663881">
    <property type="component" value="Unassembled WGS sequence"/>
</dbReference>
<sequence length="176" mass="19589">RQKITVRLAPKVDINDVRSESIRLKEIDLRRQMENKDSPDKSDSKHKSPGPTSSTARRRGTIVSLRSDSNLSPAPENSNDWFISQLSVMKSFPSSICSFLIPCYIASGECPRPGLLNYDVANTLFLQVHCPIVRPELIVISDYGQTTIDFGSASIGQELSRTVLIQNITNKTIQVN</sequence>
<protein>
    <submittedName>
        <fullName evidence="2">Uncharacterized protein</fullName>
    </submittedName>
</protein>
<dbReference type="PANTHER" id="PTHR22538">
    <property type="entry name" value="CILIA- AND FLAGELLA-ASSOCIATED PROTEIN 74"/>
    <property type="match status" value="1"/>
</dbReference>
<feature type="compositionally biased region" description="Basic and acidic residues" evidence="1">
    <location>
        <begin position="25"/>
        <end position="46"/>
    </location>
</feature>
<dbReference type="AlphaFoldDB" id="A0A820IW69"/>
<accession>A0A820IW69</accession>
<reference evidence="2" key="1">
    <citation type="submission" date="2021-02" db="EMBL/GenBank/DDBJ databases">
        <authorList>
            <person name="Nowell W R."/>
        </authorList>
    </citation>
    <scope>NUCLEOTIDE SEQUENCE</scope>
</reference>
<proteinExistence type="predicted"/>
<evidence type="ECO:0000256" key="1">
    <source>
        <dbReference type="SAM" id="MobiDB-lite"/>
    </source>
</evidence>
<gene>
    <name evidence="2" type="ORF">OKA104_LOCUS46958</name>
</gene>